<keyword evidence="6" id="KW-0808">Transferase</keyword>
<dbReference type="InterPro" id="IPR036625">
    <property type="entry name" value="E3-bd_dom_sf"/>
</dbReference>
<dbReference type="Proteomes" id="UP000195273">
    <property type="component" value="Chromosome"/>
</dbReference>
<dbReference type="AlphaFoldDB" id="A0A1Y0EGH3"/>
<dbReference type="PROSITE" id="PS00189">
    <property type="entry name" value="LIPOYL"/>
    <property type="match status" value="2"/>
</dbReference>
<dbReference type="GO" id="GO:0004742">
    <property type="term" value="F:dihydrolipoyllysine-residue acetyltransferase activity"/>
    <property type="evidence" value="ECO:0007669"/>
    <property type="project" value="UniProtKB-EC"/>
</dbReference>
<keyword evidence="3" id="KW-0450">Lipoyl</keyword>
<evidence type="ECO:0000259" key="5">
    <source>
        <dbReference type="PROSITE" id="PS50968"/>
    </source>
</evidence>
<keyword evidence="6" id="KW-0670">Pyruvate</keyword>
<dbReference type="InterPro" id="IPR003016">
    <property type="entry name" value="2-oxoA_DH_lipoyl-BS"/>
</dbReference>
<gene>
    <name evidence="6" type="primary">dlaT</name>
    <name evidence="6" type="ORF">LOKVESSMR4R_03257</name>
</gene>
<dbReference type="Gene3D" id="2.40.50.100">
    <property type="match status" value="2"/>
</dbReference>
<dbReference type="OrthoDB" id="9804723at2"/>
<reference evidence="6 7" key="1">
    <citation type="submission" date="2017-05" db="EMBL/GenBank/DDBJ databases">
        <title>Genome Sequence of Loktanella vestfoldensis Strain SMR4r Isolated from a Culture of the Diatom Skeletonema marinoi.</title>
        <authorList>
            <person name="Topel M."/>
            <person name="Pinder M.I.M."/>
            <person name="Johansson O.N."/>
            <person name="Kourtchenko O."/>
            <person name="Godhe A."/>
            <person name="Clarke A.K."/>
        </authorList>
    </citation>
    <scope>NUCLEOTIDE SEQUENCE [LARGE SCALE GENOMIC DNA]</scope>
    <source>
        <strain evidence="6 7">SMR4r</strain>
    </source>
</reference>
<dbReference type="KEGG" id="lvs:LOKVESSMR4R_03257"/>
<dbReference type="PANTHER" id="PTHR23151:SF90">
    <property type="entry name" value="DIHYDROLIPOYLLYSINE-RESIDUE ACETYLTRANSFERASE COMPONENT OF PYRUVATE DEHYDROGENASE COMPLEX, MITOCHONDRIAL-RELATED"/>
    <property type="match status" value="1"/>
</dbReference>
<sequence length="424" mass="43564">MPRDVTMPQLGMAQDAGKIVTWLKSPGDAVTKGDALFEVETDKATMEVEAQASGFLTSVTASEGEDVPVGAVIAQISDTADNDAPAAKPATAPTASDDMPTGKSVTMPQLGMAQDTGLLVNWLKSPGDAVVADDLLFEVETDKSTMEVTAGFDGYLAATLAEAGQEVPVGAQVAIISSEKPANPVARSVSIEAAPATEPAVTKQTSAPTQQEKKPTPPPPPAAAGGRILASPKARRLAREQGLDLAQLVKAGYPQPFHVADLDTLRAIPTETPVATAAAAVMSLTAEIATDGFTDFAAWAAKNGLTDADALLAGLAGASMTAPCTIVIERFGQQQSYAVPVGRSLSAVTATDAAPDLILRDLRGTALRNVSLGATDTPVLTLMSGVQGLTITLECAPAQMDGPAAIGLLTTFADRMEHPLHHLL</sequence>
<accession>A0A1Y0EGH3</accession>
<proteinExistence type="inferred from homology"/>
<feature type="domain" description="Lipoyl-binding" evidence="5">
    <location>
        <begin position="2"/>
        <end position="77"/>
    </location>
</feature>
<dbReference type="PROSITE" id="PS50968">
    <property type="entry name" value="BIOTINYL_LIPOYL"/>
    <property type="match status" value="2"/>
</dbReference>
<dbReference type="GO" id="GO:0006086">
    <property type="term" value="P:pyruvate decarboxylation to acetyl-CoA"/>
    <property type="evidence" value="ECO:0007669"/>
    <property type="project" value="InterPro"/>
</dbReference>
<dbReference type="Gene3D" id="4.10.320.10">
    <property type="entry name" value="E3-binding domain"/>
    <property type="match status" value="1"/>
</dbReference>
<dbReference type="SUPFAM" id="SSF51230">
    <property type="entry name" value="Single hybrid motif"/>
    <property type="match status" value="2"/>
</dbReference>
<dbReference type="InterPro" id="IPR011053">
    <property type="entry name" value="Single_hybrid_motif"/>
</dbReference>
<evidence type="ECO:0000256" key="4">
    <source>
        <dbReference type="SAM" id="MobiDB-lite"/>
    </source>
</evidence>
<dbReference type="Pfam" id="PF02817">
    <property type="entry name" value="E3_binding"/>
    <property type="match status" value="1"/>
</dbReference>
<dbReference type="GO" id="GO:0045254">
    <property type="term" value="C:pyruvate dehydrogenase complex"/>
    <property type="evidence" value="ECO:0007669"/>
    <property type="project" value="InterPro"/>
</dbReference>
<comment type="cofactor">
    <cofactor evidence="1">
        <name>(R)-lipoate</name>
        <dbReference type="ChEBI" id="CHEBI:83088"/>
    </cofactor>
</comment>
<evidence type="ECO:0000256" key="2">
    <source>
        <dbReference type="ARBA" id="ARBA00007317"/>
    </source>
</evidence>
<feature type="domain" description="Lipoyl-binding" evidence="5">
    <location>
        <begin position="102"/>
        <end position="177"/>
    </location>
</feature>
<dbReference type="InterPro" id="IPR004167">
    <property type="entry name" value="PSBD"/>
</dbReference>
<evidence type="ECO:0000256" key="1">
    <source>
        <dbReference type="ARBA" id="ARBA00001938"/>
    </source>
</evidence>
<evidence type="ECO:0000313" key="6">
    <source>
        <dbReference type="EMBL" id="ARU02538.1"/>
    </source>
</evidence>
<feature type="region of interest" description="Disordered" evidence="4">
    <location>
        <begin position="80"/>
        <end position="108"/>
    </location>
</feature>
<feature type="region of interest" description="Disordered" evidence="4">
    <location>
        <begin position="193"/>
        <end position="227"/>
    </location>
</feature>
<name>A0A1Y0EGH3_9RHOB</name>
<evidence type="ECO:0000256" key="3">
    <source>
        <dbReference type="ARBA" id="ARBA00022823"/>
    </source>
</evidence>
<dbReference type="EC" id="2.3.1.12" evidence="6"/>
<dbReference type="InterPro" id="IPR000089">
    <property type="entry name" value="Biotin_lipoyl"/>
</dbReference>
<protein>
    <submittedName>
        <fullName evidence="6">Dihydrolipoyllysine-residue acetyltransferase component of pyruvate dehydrogenase complex</fullName>
        <ecNumber evidence="6">2.3.1.12</ecNumber>
    </submittedName>
</protein>
<dbReference type="InterPro" id="IPR045257">
    <property type="entry name" value="E2/Pdx1"/>
</dbReference>
<feature type="compositionally biased region" description="Low complexity" evidence="4">
    <location>
        <begin position="80"/>
        <end position="98"/>
    </location>
</feature>
<dbReference type="CDD" id="cd06849">
    <property type="entry name" value="lipoyl_domain"/>
    <property type="match status" value="2"/>
</dbReference>
<comment type="similarity">
    <text evidence="2">Belongs to the 2-oxoacid dehydrogenase family.</text>
</comment>
<keyword evidence="7" id="KW-1185">Reference proteome</keyword>
<evidence type="ECO:0000313" key="7">
    <source>
        <dbReference type="Proteomes" id="UP000195273"/>
    </source>
</evidence>
<dbReference type="PANTHER" id="PTHR23151">
    <property type="entry name" value="DIHYDROLIPOAMIDE ACETYL/SUCCINYL-TRANSFERASE-RELATED"/>
    <property type="match status" value="1"/>
</dbReference>
<organism evidence="6 7">
    <name type="scientific">Yoonia vestfoldensis</name>
    <dbReference type="NCBI Taxonomy" id="245188"/>
    <lineage>
        <taxon>Bacteria</taxon>
        <taxon>Pseudomonadati</taxon>
        <taxon>Pseudomonadota</taxon>
        <taxon>Alphaproteobacteria</taxon>
        <taxon>Rhodobacterales</taxon>
        <taxon>Paracoccaceae</taxon>
        <taxon>Yoonia</taxon>
    </lineage>
</organism>
<dbReference type="Pfam" id="PF00364">
    <property type="entry name" value="Biotin_lipoyl"/>
    <property type="match status" value="2"/>
</dbReference>
<dbReference type="EMBL" id="CP021431">
    <property type="protein sequence ID" value="ARU02538.1"/>
    <property type="molecule type" value="Genomic_DNA"/>
</dbReference>
<keyword evidence="6" id="KW-0012">Acyltransferase</keyword>